<dbReference type="Gene3D" id="1.25.40.10">
    <property type="entry name" value="Tetratricopeptide repeat domain"/>
    <property type="match status" value="1"/>
</dbReference>
<proteinExistence type="predicted"/>
<accession>A0AAD1GIS6</accession>
<feature type="repeat" description="TPR" evidence="1">
    <location>
        <begin position="195"/>
        <end position="228"/>
    </location>
</feature>
<evidence type="ECO:0000313" key="2">
    <source>
        <dbReference type="EMBL" id="BBM92446.1"/>
    </source>
</evidence>
<gene>
    <name evidence="2" type="ORF">RHHCN13_02270</name>
</gene>
<dbReference type="SUPFAM" id="SSF48452">
    <property type="entry name" value="TPR-like"/>
    <property type="match status" value="1"/>
</dbReference>
<evidence type="ECO:0000313" key="3">
    <source>
        <dbReference type="Proteomes" id="UP000422519"/>
    </source>
</evidence>
<evidence type="ECO:0000256" key="1">
    <source>
        <dbReference type="PROSITE-ProRule" id="PRU00339"/>
    </source>
</evidence>
<keyword evidence="1" id="KW-0802">TPR repeat</keyword>
<protein>
    <submittedName>
        <fullName evidence="2">Uncharacterized protein</fullName>
    </submittedName>
</protein>
<dbReference type="Proteomes" id="UP000422519">
    <property type="component" value="Chromosome"/>
</dbReference>
<sequence length="276" mass="32177">MDKNFSSIPTVGAAIEVMHYIFGHLNSAKSTVSRKKATEIKHSLIHKLMPNYPYESYTNHELLKNYEIIQRPGFFEYQLDGELIKCSILNRHNEAAKEIFKCIIAAINLYFNYFAKEVEQYSKCTEYLLPVLKLIEPESKLKITQALVPYIKSSLDLSGQFSDLLMENKNFERVKALLEESIFSLNTNTENQVLAQWYYRTGCVYKETGSYDMSTKCYEHAFVLLPTHPTAAYHLWSNYRIQGKCDKANDLIQYVPIEYIKYILEITNPYEISYKT</sequence>
<dbReference type="EMBL" id="AP019863">
    <property type="protein sequence ID" value="BBM92446.1"/>
    <property type="molecule type" value="Genomic_DNA"/>
</dbReference>
<dbReference type="AlphaFoldDB" id="A0AAD1GIS6"/>
<dbReference type="InterPro" id="IPR011990">
    <property type="entry name" value="TPR-like_helical_dom_sf"/>
</dbReference>
<organism evidence="2 3">
    <name type="scientific">Rickettsia conorii subsp. heilongjiangensis</name>
    <dbReference type="NCBI Taxonomy" id="226665"/>
    <lineage>
        <taxon>Bacteria</taxon>
        <taxon>Pseudomonadati</taxon>
        <taxon>Pseudomonadota</taxon>
        <taxon>Alphaproteobacteria</taxon>
        <taxon>Rickettsiales</taxon>
        <taxon>Rickettsiaceae</taxon>
        <taxon>Rickettsieae</taxon>
        <taxon>Rickettsia</taxon>
        <taxon>spotted fever group</taxon>
    </lineage>
</organism>
<dbReference type="PROSITE" id="PS50005">
    <property type="entry name" value="TPR"/>
    <property type="match status" value="1"/>
</dbReference>
<dbReference type="RefSeq" id="WP_014014120.1">
    <property type="nucleotide sequence ID" value="NZ_AP019862.1"/>
</dbReference>
<reference evidence="2" key="1">
    <citation type="journal article" date="2019" name="Front. Microbiol.">
        <title>Genomic features of Rickettsia heilongjiangensis revealed by intraspecies comparison and detailed comparison with Rickettsia japonica.</title>
        <authorList>
            <person name="Kasama K."/>
            <person name="Fujita H."/>
            <person name="Yamamoto S."/>
            <person name="Ooka T."/>
            <person name="Gotoh Y."/>
            <person name="Ogura Y."/>
            <person name="Ando S."/>
            <person name="Hayashi T."/>
        </authorList>
    </citation>
    <scope>NUCLEOTIDE SEQUENCE</scope>
    <source>
        <strain evidence="2">HCN-13</strain>
    </source>
</reference>
<dbReference type="InterPro" id="IPR019734">
    <property type="entry name" value="TPR_rpt"/>
</dbReference>
<name>A0AAD1GIS6_RICCR</name>